<dbReference type="PROSITE" id="PS50043">
    <property type="entry name" value="HTH_LUXR_2"/>
    <property type="match status" value="1"/>
</dbReference>
<dbReference type="InterPro" id="IPR000792">
    <property type="entry name" value="Tscrpt_reg_LuxR_C"/>
</dbReference>
<keyword evidence="3" id="KW-0804">Transcription</keyword>
<gene>
    <name evidence="5" type="ORF">OQ273_16740</name>
</gene>
<evidence type="ECO:0000313" key="5">
    <source>
        <dbReference type="EMBL" id="MDA5400229.1"/>
    </source>
</evidence>
<dbReference type="InterPro" id="IPR016032">
    <property type="entry name" value="Sig_transdc_resp-reg_C-effctor"/>
</dbReference>
<dbReference type="Pfam" id="PF00196">
    <property type="entry name" value="GerE"/>
    <property type="match status" value="1"/>
</dbReference>
<dbReference type="AlphaFoldDB" id="A0A9X3UNE4"/>
<proteinExistence type="predicted"/>
<evidence type="ECO:0000256" key="3">
    <source>
        <dbReference type="ARBA" id="ARBA00023163"/>
    </source>
</evidence>
<evidence type="ECO:0000313" key="6">
    <source>
        <dbReference type="Proteomes" id="UP001151234"/>
    </source>
</evidence>
<reference evidence="5" key="1">
    <citation type="submission" date="2022-11" db="EMBL/GenBank/DDBJ databases">
        <title>Draft genome sequence of Hoeflea poritis E7-10 and Hoeflea prorocentri PM5-8, separated from scleractinian coral Porites lutea and marine dinoflagellate.</title>
        <authorList>
            <person name="Zhang G."/>
            <person name="Wei Q."/>
            <person name="Cai L."/>
        </authorList>
    </citation>
    <scope>NUCLEOTIDE SEQUENCE</scope>
    <source>
        <strain evidence="5">PM5-8</strain>
    </source>
</reference>
<evidence type="ECO:0000256" key="2">
    <source>
        <dbReference type="ARBA" id="ARBA00023125"/>
    </source>
</evidence>
<dbReference type="EMBL" id="JAPJZI010000001">
    <property type="protein sequence ID" value="MDA5400229.1"/>
    <property type="molecule type" value="Genomic_DNA"/>
</dbReference>
<keyword evidence="6" id="KW-1185">Reference proteome</keyword>
<keyword evidence="1" id="KW-0805">Transcription regulation</keyword>
<dbReference type="SMART" id="SM00421">
    <property type="entry name" value="HTH_LUXR"/>
    <property type="match status" value="1"/>
</dbReference>
<accession>A0A9X3UNE4</accession>
<dbReference type="SUPFAM" id="SSF46894">
    <property type="entry name" value="C-terminal effector domain of the bipartite response regulators"/>
    <property type="match status" value="1"/>
</dbReference>
<dbReference type="CDD" id="cd06170">
    <property type="entry name" value="LuxR_C_like"/>
    <property type="match status" value="1"/>
</dbReference>
<dbReference type="GO" id="GO:0003677">
    <property type="term" value="F:DNA binding"/>
    <property type="evidence" value="ECO:0007669"/>
    <property type="project" value="UniProtKB-KW"/>
</dbReference>
<evidence type="ECO:0000256" key="1">
    <source>
        <dbReference type="ARBA" id="ARBA00023015"/>
    </source>
</evidence>
<dbReference type="PANTHER" id="PTHR44688:SF16">
    <property type="entry name" value="DNA-BINDING TRANSCRIPTIONAL ACTIVATOR DEVR_DOSR"/>
    <property type="match status" value="1"/>
</dbReference>
<dbReference type="Proteomes" id="UP001151234">
    <property type="component" value="Unassembled WGS sequence"/>
</dbReference>
<feature type="domain" description="HTH luxR-type" evidence="4">
    <location>
        <begin position="272"/>
        <end position="337"/>
    </location>
</feature>
<comment type="caution">
    <text evidence="5">The sequence shown here is derived from an EMBL/GenBank/DDBJ whole genome shotgun (WGS) entry which is preliminary data.</text>
</comment>
<dbReference type="GO" id="GO:0006355">
    <property type="term" value="P:regulation of DNA-templated transcription"/>
    <property type="evidence" value="ECO:0007669"/>
    <property type="project" value="InterPro"/>
</dbReference>
<dbReference type="Gene3D" id="1.10.10.10">
    <property type="entry name" value="Winged helix-like DNA-binding domain superfamily/Winged helix DNA-binding domain"/>
    <property type="match status" value="1"/>
</dbReference>
<dbReference type="PRINTS" id="PR00038">
    <property type="entry name" value="HTHLUXR"/>
</dbReference>
<protein>
    <submittedName>
        <fullName evidence="5">Helix-turn-helix transcriptional regulator</fullName>
    </submittedName>
</protein>
<organism evidence="5 6">
    <name type="scientific">Hoeflea prorocentri</name>
    <dbReference type="NCBI Taxonomy" id="1922333"/>
    <lineage>
        <taxon>Bacteria</taxon>
        <taxon>Pseudomonadati</taxon>
        <taxon>Pseudomonadota</taxon>
        <taxon>Alphaproteobacteria</taxon>
        <taxon>Hyphomicrobiales</taxon>
        <taxon>Rhizobiaceae</taxon>
        <taxon>Hoeflea</taxon>
    </lineage>
</organism>
<dbReference type="RefSeq" id="WP_267991666.1">
    <property type="nucleotide sequence ID" value="NZ_JAPJZI010000001.1"/>
</dbReference>
<keyword evidence="2" id="KW-0238">DNA-binding</keyword>
<dbReference type="InterPro" id="IPR036388">
    <property type="entry name" value="WH-like_DNA-bd_sf"/>
</dbReference>
<dbReference type="PANTHER" id="PTHR44688">
    <property type="entry name" value="DNA-BINDING TRANSCRIPTIONAL ACTIVATOR DEVR_DOSR"/>
    <property type="match status" value="1"/>
</dbReference>
<sequence length="343" mass="38813">MLTSGLEGTTPLASCQPGMAVHAAIPFFSEHRVPVLCVSVPVIKQNQKDKFVRDLSYYCRIWPVIIVRSGYFRSSKSRSKTMRQFIFSVASFLSDNDEGYLTRKLVSTLAGIASFDSWMLVHFKSGHKPEIMSCRDNLRSSEAYAETYFRDDPFFAAIEDGFPSEFMTLDSIEPRFFRQSTYFQNYLETESGFSDQVAYICSVDREETCMLVLGRSGKFKPFRACEKLEFRQAAQIVRAVLMLIWVKKQSCQKAAASNPDKEKQTQADLIMHDFGAIALSPREKEILRLLLAGESAKSMGRELQISPGTAQSHIKNIYLKLGVSSRGELFGRFVDELLENNVA</sequence>
<name>A0A9X3UNE4_9HYPH</name>
<evidence type="ECO:0000259" key="4">
    <source>
        <dbReference type="PROSITE" id="PS50043"/>
    </source>
</evidence>